<reference evidence="2" key="1">
    <citation type="journal article" date="2020" name="Stud. Mycol.">
        <title>101 Dothideomycetes genomes: a test case for predicting lifestyles and emergence of pathogens.</title>
        <authorList>
            <person name="Haridas S."/>
            <person name="Albert R."/>
            <person name="Binder M."/>
            <person name="Bloem J."/>
            <person name="Labutti K."/>
            <person name="Salamov A."/>
            <person name="Andreopoulos B."/>
            <person name="Baker S."/>
            <person name="Barry K."/>
            <person name="Bills G."/>
            <person name="Bluhm B."/>
            <person name="Cannon C."/>
            <person name="Castanera R."/>
            <person name="Culley D."/>
            <person name="Daum C."/>
            <person name="Ezra D."/>
            <person name="Gonzalez J."/>
            <person name="Henrissat B."/>
            <person name="Kuo A."/>
            <person name="Liang C."/>
            <person name="Lipzen A."/>
            <person name="Lutzoni F."/>
            <person name="Magnuson J."/>
            <person name="Mondo S."/>
            <person name="Nolan M."/>
            <person name="Ohm R."/>
            <person name="Pangilinan J."/>
            <person name="Park H.-J."/>
            <person name="Ramirez L."/>
            <person name="Alfaro M."/>
            <person name="Sun H."/>
            <person name="Tritt A."/>
            <person name="Yoshinaga Y."/>
            <person name="Zwiers L.-H."/>
            <person name="Turgeon B."/>
            <person name="Goodwin S."/>
            <person name="Spatafora J."/>
            <person name="Crous P."/>
            <person name="Grigoriev I."/>
        </authorList>
    </citation>
    <scope>NUCLEOTIDE SEQUENCE</scope>
    <source>
        <strain evidence="2">CBS 122681</strain>
    </source>
</reference>
<name>A0A6A6SRP7_9PLEO</name>
<keyword evidence="3" id="KW-1185">Reference proteome</keyword>
<feature type="region of interest" description="Disordered" evidence="1">
    <location>
        <begin position="207"/>
        <end position="231"/>
    </location>
</feature>
<dbReference type="Proteomes" id="UP000799324">
    <property type="component" value="Unassembled WGS sequence"/>
</dbReference>
<feature type="region of interest" description="Disordered" evidence="1">
    <location>
        <begin position="37"/>
        <end position="66"/>
    </location>
</feature>
<evidence type="ECO:0000256" key="1">
    <source>
        <dbReference type="SAM" id="MobiDB-lite"/>
    </source>
</evidence>
<evidence type="ECO:0000313" key="2">
    <source>
        <dbReference type="EMBL" id="KAF2650320.1"/>
    </source>
</evidence>
<feature type="compositionally biased region" description="Polar residues" evidence="1">
    <location>
        <begin position="207"/>
        <end position="216"/>
    </location>
</feature>
<gene>
    <name evidence="2" type="ORF">K491DRAFT_141328</name>
</gene>
<proteinExistence type="predicted"/>
<evidence type="ECO:0000313" key="3">
    <source>
        <dbReference type="Proteomes" id="UP000799324"/>
    </source>
</evidence>
<accession>A0A6A6SRP7</accession>
<protein>
    <submittedName>
        <fullName evidence="2">Uncharacterized protein</fullName>
    </submittedName>
</protein>
<dbReference type="EMBL" id="MU004459">
    <property type="protein sequence ID" value="KAF2650320.1"/>
    <property type="molecule type" value="Genomic_DNA"/>
</dbReference>
<dbReference type="AlphaFoldDB" id="A0A6A6SRP7"/>
<dbReference type="OrthoDB" id="3712212at2759"/>
<organism evidence="2 3">
    <name type="scientific">Lophiostoma macrostomum CBS 122681</name>
    <dbReference type="NCBI Taxonomy" id="1314788"/>
    <lineage>
        <taxon>Eukaryota</taxon>
        <taxon>Fungi</taxon>
        <taxon>Dikarya</taxon>
        <taxon>Ascomycota</taxon>
        <taxon>Pezizomycotina</taxon>
        <taxon>Dothideomycetes</taxon>
        <taxon>Pleosporomycetidae</taxon>
        <taxon>Pleosporales</taxon>
        <taxon>Lophiostomataceae</taxon>
        <taxon>Lophiostoma</taxon>
    </lineage>
</organism>
<sequence>MDFSKDVFQNKTSSRISSDAMNHANMVMAVRFGWTSTAGPENGVQTPSTTQPAPTRPTPPTFSQSTWTKRFAPCRGRLYHQLTCSHRVRTDFVENCGVNCLDPLNNASDPPFYCHECVEKHASQIWVEREAQHDALYPLRQQMTDDQYEMWYVERRQLEARFEKDRKQYELELKATSRPAHVCSALEASQDEVSLAAEVDSLSLAMSSSNPTTTLDHPQPRPNRINLPNDSSEQLHWGLNALSIDRGSCGVEYSNNQSSSLPSAGMVTEDVNFWRKRTGR</sequence>